<dbReference type="GO" id="GO:0031956">
    <property type="term" value="F:medium-chain fatty acid-CoA ligase activity"/>
    <property type="evidence" value="ECO:0007669"/>
    <property type="project" value="TreeGrafter"/>
</dbReference>
<dbReference type="Pfam" id="PF13193">
    <property type="entry name" value="AMP-binding_C"/>
    <property type="match status" value="1"/>
</dbReference>
<dbReference type="SUPFAM" id="SSF56801">
    <property type="entry name" value="Acetyl-CoA synthetase-like"/>
    <property type="match status" value="1"/>
</dbReference>
<dbReference type="OrthoDB" id="10253115at2759"/>
<dbReference type="GO" id="GO:0006631">
    <property type="term" value="P:fatty acid metabolic process"/>
    <property type="evidence" value="ECO:0007669"/>
    <property type="project" value="TreeGrafter"/>
</dbReference>
<dbReference type="InterPro" id="IPR045851">
    <property type="entry name" value="AMP-bd_C_sf"/>
</dbReference>
<sequence length="566" mass="62303">MTSIPSIIQGPKEPELRPLTLGQLVHIQADRYGSKDAIIVPWTKARLSYLDLSRRSEIVARGLLAIGVHKGSHVAVFSSDDERFIELFFAVGRIGAILVVLNKTYTVAECDRALQHSVIDSSLLFVGSVVNRQSTAPLLRYLQGHPRHNLEKIIMTRWDPQAAQPFSTWDNLLHEGSSITMELLLETEGHVRSEDTVILQFTSGTTGAPKAAMLSHFNIVNNGRFIGARLELTPDDVVCCPPPLFHCFGLVGGMLAAVAHGSAIVFPHADFDAAATVGALITERCTLLHGVPAMLTAVLQHVRQTKVLIRGLRTGIVAGSKVPPTLLVELKKELGYRDIAITYGMTETSPASFMTKVSDTTKQKLDTVGTLLPHVSAKIVDQHHHVLPRGKRGELCVSGYLLQQGYYRNPAKTREAMIHDAVGVLWMYTGDEAVIDDQGYCHITGRIKDIIIRGGENIYPCEIEELLLSHPAVEQASVVGIPDDRYGEAVAAFLQLRVGHVKPSPDEVRDWVRQDLSKHKIPSSIFWVGSGETIERFPATGSGKIRKDILREIGCHIPRQDRTIKL</sequence>
<keyword evidence="4" id="KW-1185">Reference proteome</keyword>
<evidence type="ECO:0000259" key="2">
    <source>
        <dbReference type="Pfam" id="PF13193"/>
    </source>
</evidence>
<evidence type="ECO:0008006" key="5">
    <source>
        <dbReference type="Google" id="ProtNLM"/>
    </source>
</evidence>
<dbReference type="InterPro" id="IPR025110">
    <property type="entry name" value="AMP-bd_C"/>
</dbReference>
<dbReference type="Pfam" id="PF00501">
    <property type="entry name" value="AMP-binding"/>
    <property type="match status" value="1"/>
</dbReference>
<dbReference type="AlphaFoldDB" id="A0A1R3RXG5"/>
<organism evidence="3 4">
    <name type="scientific">Aspergillus carbonarius (strain ITEM 5010)</name>
    <dbReference type="NCBI Taxonomy" id="602072"/>
    <lineage>
        <taxon>Eukaryota</taxon>
        <taxon>Fungi</taxon>
        <taxon>Dikarya</taxon>
        <taxon>Ascomycota</taxon>
        <taxon>Pezizomycotina</taxon>
        <taxon>Eurotiomycetes</taxon>
        <taxon>Eurotiomycetidae</taxon>
        <taxon>Eurotiales</taxon>
        <taxon>Aspergillaceae</taxon>
        <taxon>Aspergillus</taxon>
        <taxon>Aspergillus subgen. Circumdati</taxon>
    </lineage>
</organism>
<dbReference type="PANTHER" id="PTHR43201:SF6">
    <property type="entry name" value="ACYL COA SYNTHETASE (EUROFUNG)"/>
    <property type="match status" value="1"/>
</dbReference>
<gene>
    <name evidence="3" type="ORF">ASPCADRAFT_42534</name>
</gene>
<dbReference type="STRING" id="602072.A0A1R3RXG5"/>
<dbReference type="InterPro" id="IPR042099">
    <property type="entry name" value="ANL_N_sf"/>
</dbReference>
<dbReference type="Gene3D" id="3.30.300.30">
    <property type="match status" value="1"/>
</dbReference>
<protein>
    <recommendedName>
        <fullName evidence="5">Acetyl-CoA synthetase-like protein</fullName>
    </recommendedName>
</protein>
<evidence type="ECO:0000313" key="4">
    <source>
        <dbReference type="Proteomes" id="UP000188318"/>
    </source>
</evidence>
<reference evidence="4" key="1">
    <citation type="journal article" date="2017" name="Genome Biol.">
        <title>Comparative genomics reveals high biological diversity and specific adaptations in the industrially and medically important fungal genus Aspergillus.</title>
        <authorList>
            <person name="de Vries R.P."/>
            <person name="Riley R."/>
            <person name="Wiebenga A."/>
            <person name="Aguilar-Osorio G."/>
            <person name="Amillis S."/>
            <person name="Uchima C.A."/>
            <person name="Anderluh G."/>
            <person name="Asadollahi M."/>
            <person name="Askin M."/>
            <person name="Barry K."/>
            <person name="Battaglia E."/>
            <person name="Bayram O."/>
            <person name="Benocci T."/>
            <person name="Braus-Stromeyer S.A."/>
            <person name="Caldana C."/>
            <person name="Canovas D."/>
            <person name="Cerqueira G.C."/>
            <person name="Chen F."/>
            <person name="Chen W."/>
            <person name="Choi C."/>
            <person name="Clum A."/>
            <person name="Dos Santos R.A."/>
            <person name="Damasio A.R."/>
            <person name="Diallinas G."/>
            <person name="Emri T."/>
            <person name="Fekete E."/>
            <person name="Flipphi M."/>
            <person name="Freyberg S."/>
            <person name="Gallo A."/>
            <person name="Gournas C."/>
            <person name="Habgood R."/>
            <person name="Hainaut M."/>
            <person name="Harispe M.L."/>
            <person name="Henrissat B."/>
            <person name="Hilden K.S."/>
            <person name="Hope R."/>
            <person name="Hossain A."/>
            <person name="Karabika E."/>
            <person name="Karaffa L."/>
            <person name="Karanyi Z."/>
            <person name="Krasevec N."/>
            <person name="Kuo A."/>
            <person name="Kusch H."/>
            <person name="LaButti K."/>
            <person name="Lagendijk E.L."/>
            <person name="Lapidus A."/>
            <person name="Levasseur A."/>
            <person name="Lindquist E."/>
            <person name="Lipzen A."/>
            <person name="Logrieco A.F."/>
            <person name="MacCabe A."/>
            <person name="Maekelae M.R."/>
            <person name="Malavazi I."/>
            <person name="Melin P."/>
            <person name="Meyer V."/>
            <person name="Mielnichuk N."/>
            <person name="Miskei M."/>
            <person name="Molnar A.P."/>
            <person name="Mule G."/>
            <person name="Ngan C.Y."/>
            <person name="Orejas M."/>
            <person name="Orosz E."/>
            <person name="Ouedraogo J.P."/>
            <person name="Overkamp K.M."/>
            <person name="Park H.-S."/>
            <person name="Perrone G."/>
            <person name="Piumi F."/>
            <person name="Punt P.J."/>
            <person name="Ram A.F."/>
            <person name="Ramon A."/>
            <person name="Rauscher S."/>
            <person name="Record E."/>
            <person name="Riano-Pachon D.M."/>
            <person name="Robert V."/>
            <person name="Roehrig J."/>
            <person name="Ruller R."/>
            <person name="Salamov A."/>
            <person name="Salih N.S."/>
            <person name="Samson R.A."/>
            <person name="Sandor E."/>
            <person name="Sanguinetti M."/>
            <person name="Schuetze T."/>
            <person name="Sepcic K."/>
            <person name="Shelest E."/>
            <person name="Sherlock G."/>
            <person name="Sophianopoulou V."/>
            <person name="Squina F.M."/>
            <person name="Sun H."/>
            <person name="Susca A."/>
            <person name="Todd R.B."/>
            <person name="Tsang A."/>
            <person name="Unkles S.E."/>
            <person name="van de Wiele N."/>
            <person name="van Rossen-Uffink D."/>
            <person name="Oliveira J.V."/>
            <person name="Vesth T.C."/>
            <person name="Visser J."/>
            <person name="Yu J.-H."/>
            <person name="Zhou M."/>
            <person name="Andersen M.R."/>
            <person name="Archer D.B."/>
            <person name="Baker S.E."/>
            <person name="Benoit I."/>
            <person name="Brakhage A.A."/>
            <person name="Braus G.H."/>
            <person name="Fischer R."/>
            <person name="Frisvad J.C."/>
            <person name="Goldman G.H."/>
            <person name="Houbraken J."/>
            <person name="Oakley B."/>
            <person name="Pocsi I."/>
            <person name="Scazzocchio C."/>
            <person name="Seiboth B."/>
            <person name="vanKuyk P.A."/>
            <person name="Wortman J."/>
            <person name="Dyer P.S."/>
            <person name="Grigoriev I.V."/>
        </authorList>
    </citation>
    <scope>NUCLEOTIDE SEQUENCE [LARGE SCALE GENOMIC DNA]</scope>
    <source>
        <strain evidence="4">ITEM 5010</strain>
    </source>
</reference>
<dbReference type="PROSITE" id="PS00455">
    <property type="entry name" value="AMP_BINDING"/>
    <property type="match status" value="1"/>
</dbReference>
<dbReference type="PANTHER" id="PTHR43201">
    <property type="entry name" value="ACYL-COA SYNTHETASE"/>
    <property type="match status" value="1"/>
</dbReference>
<dbReference type="EMBL" id="KV907495">
    <property type="protein sequence ID" value="OOF99137.1"/>
    <property type="molecule type" value="Genomic_DNA"/>
</dbReference>
<name>A0A1R3RXG5_ASPC5</name>
<dbReference type="Proteomes" id="UP000188318">
    <property type="component" value="Unassembled WGS sequence"/>
</dbReference>
<dbReference type="InterPro" id="IPR000873">
    <property type="entry name" value="AMP-dep_synth/lig_dom"/>
</dbReference>
<evidence type="ECO:0000259" key="1">
    <source>
        <dbReference type="Pfam" id="PF00501"/>
    </source>
</evidence>
<dbReference type="VEuPathDB" id="FungiDB:ASPCADRAFT_42534"/>
<proteinExistence type="predicted"/>
<dbReference type="InterPro" id="IPR020845">
    <property type="entry name" value="AMP-binding_CS"/>
</dbReference>
<evidence type="ECO:0000313" key="3">
    <source>
        <dbReference type="EMBL" id="OOF99137.1"/>
    </source>
</evidence>
<dbReference type="OMA" id="PHTAIRI"/>
<accession>A0A1R3RXG5</accession>
<dbReference type="Gene3D" id="3.40.50.12780">
    <property type="entry name" value="N-terminal domain of ligase-like"/>
    <property type="match status" value="1"/>
</dbReference>
<feature type="domain" description="AMP-dependent synthetase/ligase" evidence="1">
    <location>
        <begin position="28"/>
        <end position="407"/>
    </location>
</feature>
<feature type="domain" description="AMP-binding enzyme C-terminal" evidence="2">
    <location>
        <begin position="462"/>
        <end position="544"/>
    </location>
</feature>